<organism evidence="5 6">
    <name type="scientific">Imperialibacter roseus</name>
    <dbReference type="NCBI Taxonomy" id="1324217"/>
    <lineage>
        <taxon>Bacteria</taxon>
        <taxon>Pseudomonadati</taxon>
        <taxon>Bacteroidota</taxon>
        <taxon>Cytophagia</taxon>
        <taxon>Cytophagales</taxon>
        <taxon>Flammeovirgaceae</taxon>
        <taxon>Imperialibacter</taxon>
    </lineage>
</organism>
<feature type="repeat" description="TPR" evidence="3">
    <location>
        <begin position="194"/>
        <end position="227"/>
    </location>
</feature>
<accession>A0ABZ0IMK5</accession>
<evidence type="ECO:0000313" key="5">
    <source>
        <dbReference type="EMBL" id="WOK05742.1"/>
    </source>
</evidence>
<gene>
    <name evidence="5" type="ORF">RT717_21945</name>
</gene>
<evidence type="ECO:0000313" key="6">
    <source>
        <dbReference type="Proteomes" id="UP001302349"/>
    </source>
</evidence>
<dbReference type="SUPFAM" id="SSF48452">
    <property type="entry name" value="TPR-like"/>
    <property type="match status" value="1"/>
</dbReference>
<dbReference type="Proteomes" id="UP001302349">
    <property type="component" value="Chromosome"/>
</dbReference>
<dbReference type="PANTHER" id="PTHR44858:SF1">
    <property type="entry name" value="UDP-N-ACETYLGLUCOSAMINE--PEPTIDE N-ACETYLGLUCOSAMINYLTRANSFERASE SPINDLY-RELATED"/>
    <property type="match status" value="1"/>
</dbReference>
<feature type="region of interest" description="Disordered" evidence="4">
    <location>
        <begin position="39"/>
        <end position="62"/>
    </location>
</feature>
<dbReference type="PROSITE" id="PS50005">
    <property type="entry name" value="TPR"/>
    <property type="match status" value="1"/>
</dbReference>
<proteinExistence type="predicted"/>
<dbReference type="Gene3D" id="1.25.40.10">
    <property type="entry name" value="Tetratricopeptide repeat domain"/>
    <property type="match status" value="1"/>
</dbReference>
<dbReference type="PROSITE" id="PS50293">
    <property type="entry name" value="TPR_REGION"/>
    <property type="match status" value="1"/>
</dbReference>
<reference evidence="5 6" key="1">
    <citation type="journal article" date="2023" name="Microbiol. Resour. Announc.">
        <title>Complete Genome Sequence of Imperialibacter roseus strain P4T.</title>
        <authorList>
            <person name="Tizabi D.R."/>
            <person name="Bachvaroff T."/>
            <person name="Hill R.T."/>
        </authorList>
    </citation>
    <scope>NUCLEOTIDE SEQUENCE [LARGE SCALE GENOMIC DNA]</scope>
    <source>
        <strain evidence="5 6">P4T</strain>
    </source>
</reference>
<evidence type="ECO:0000256" key="2">
    <source>
        <dbReference type="ARBA" id="ARBA00022803"/>
    </source>
</evidence>
<name>A0ABZ0IMK5_9BACT</name>
<dbReference type="InterPro" id="IPR050498">
    <property type="entry name" value="Ycf3"/>
</dbReference>
<evidence type="ECO:0000256" key="1">
    <source>
        <dbReference type="ARBA" id="ARBA00022737"/>
    </source>
</evidence>
<dbReference type="RefSeq" id="WP_317488498.1">
    <property type="nucleotide sequence ID" value="NZ_CP136051.1"/>
</dbReference>
<protein>
    <submittedName>
        <fullName evidence="5">Tetratricopeptide repeat protein</fullName>
    </submittedName>
</protein>
<dbReference type="InterPro" id="IPR011990">
    <property type="entry name" value="TPR-like_helical_dom_sf"/>
</dbReference>
<dbReference type="Pfam" id="PF00515">
    <property type="entry name" value="TPR_1"/>
    <property type="match status" value="1"/>
</dbReference>
<keyword evidence="2 3" id="KW-0802">TPR repeat</keyword>
<dbReference type="EMBL" id="CP136051">
    <property type="protein sequence ID" value="WOK05742.1"/>
    <property type="molecule type" value="Genomic_DNA"/>
</dbReference>
<evidence type="ECO:0000256" key="4">
    <source>
        <dbReference type="SAM" id="MobiDB-lite"/>
    </source>
</evidence>
<dbReference type="SMART" id="SM00028">
    <property type="entry name" value="TPR"/>
    <property type="match status" value="3"/>
</dbReference>
<sequence>MNIPDQSFLLKPLFEKLPLSTAFTFALLLVLLNSCIPTEPSNEEKSEETTETVQTSAESDEEPYEAVSLLGKKLKRPELSEKQRTTLETNLAKAKANFDAYPDSLDFIIWYGRRLAYMSMYKEAIQVYTEGLREFPDSYRIYRHRGHRYISIRQFEDAIRDLEKAAFYMRGEETMIEKDGIPNKLNIPLSSTQFNVWYHLGLAYYLKGNYDKAISAYKKCMEFSTNDDLLVATSDWMYITYRKLGNLQAADKVLEAIKPKMKIIENDSYHKRLLMYKGLLKPEDVLNADEEDGVQLATQGYGVANWYLLNGNIEKGRDILEKVVAGESWSAFGYIASEVELTNLQALL</sequence>
<keyword evidence="6" id="KW-1185">Reference proteome</keyword>
<keyword evidence="1" id="KW-0677">Repeat</keyword>
<dbReference type="InterPro" id="IPR019734">
    <property type="entry name" value="TPR_rpt"/>
</dbReference>
<dbReference type="PANTHER" id="PTHR44858">
    <property type="entry name" value="TETRATRICOPEPTIDE REPEAT PROTEIN 6"/>
    <property type="match status" value="1"/>
</dbReference>
<evidence type="ECO:0000256" key="3">
    <source>
        <dbReference type="PROSITE-ProRule" id="PRU00339"/>
    </source>
</evidence>